<gene>
    <name evidence="4" type="ORF">QQ020_06035</name>
</gene>
<reference evidence="4" key="1">
    <citation type="submission" date="2023-06" db="EMBL/GenBank/DDBJ databases">
        <title>Genomic of Agaribacillus aureum.</title>
        <authorList>
            <person name="Wang G."/>
        </authorList>
    </citation>
    <scope>NUCLEOTIDE SEQUENCE</scope>
    <source>
        <strain evidence="4">BMA12</strain>
    </source>
</reference>
<dbReference type="PANTHER" id="PTHR10272:SF0">
    <property type="entry name" value="PLATELET-ACTIVATING FACTOR ACETYLHYDROLASE"/>
    <property type="match status" value="1"/>
</dbReference>
<protein>
    <recommendedName>
        <fullName evidence="6">Dienelactone hydrolase</fullName>
    </recommendedName>
</protein>
<organism evidence="4 5">
    <name type="scientific">Agaribacillus aureus</name>
    <dbReference type="NCBI Taxonomy" id="3051825"/>
    <lineage>
        <taxon>Bacteria</taxon>
        <taxon>Pseudomonadati</taxon>
        <taxon>Bacteroidota</taxon>
        <taxon>Cytophagia</taxon>
        <taxon>Cytophagales</taxon>
        <taxon>Splendidivirgaceae</taxon>
        <taxon>Agaribacillus</taxon>
    </lineage>
</organism>
<dbReference type="PROSITE" id="PS51257">
    <property type="entry name" value="PROKAR_LIPOPROTEIN"/>
    <property type="match status" value="1"/>
</dbReference>
<keyword evidence="3" id="KW-0443">Lipid metabolism</keyword>
<comment type="caution">
    <text evidence="4">The sequence shown here is derived from an EMBL/GenBank/DDBJ whole genome shotgun (WGS) entry which is preliminary data.</text>
</comment>
<dbReference type="InterPro" id="IPR029058">
    <property type="entry name" value="AB_hydrolase_fold"/>
</dbReference>
<evidence type="ECO:0000313" key="5">
    <source>
        <dbReference type="Proteomes" id="UP001172083"/>
    </source>
</evidence>
<evidence type="ECO:0000256" key="2">
    <source>
        <dbReference type="ARBA" id="ARBA00022963"/>
    </source>
</evidence>
<dbReference type="PANTHER" id="PTHR10272">
    <property type="entry name" value="PLATELET-ACTIVATING FACTOR ACETYLHYDROLASE"/>
    <property type="match status" value="1"/>
</dbReference>
<evidence type="ECO:0000256" key="1">
    <source>
        <dbReference type="ARBA" id="ARBA00022801"/>
    </source>
</evidence>
<keyword evidence="2" id="KW-0442">Lipid degradation</keyword>
<dbReference type="RefSeq" id="WP_346756928.1">
    <property type="nucleotide sequence ID" value="NZ_JAUJEB010000001.1"/>
</dbReference>
<sequence>MNRFFIFLLFVILLVSCSPNKEKPFNIGQKSITFVDESRDRPLATEIWYPTYDSLTRKDFGDKRKLPFKTIKAIPGAAVATGRFPLLLVSHGTGGNRFSLTWFIEKMVKKGYILVSVDHYGNSTDFKLPREFVKWWERAIDIRYLLSEVLNDQEIGVNIDTSRIGGVGFSLGGYTNIALAGGYVDRSAGGNAANNEDQSALPPEFPDTDEAIDFETDSLIVASYQKYKDQVKEDRMKAFFVMAPAIGFGFHSEKQTEEITAPVFIVAGKGDTNTPIKYNALKYHRLIKGSEIHLFDEKVNHYVFLNEATDFGKTVLSRLCVDHPEVDRKQIHEKTTELAINFFQKHL</sequence>
<accession>A0ABT8L1M9</accession>
<keyword evidence="1" id="KW-0378">Hydrolase</keyword>
<evidence type="ECO:0000313" key="4">
    <source>
        <dbReference type="EMBL" id="MDN5211598.1"/>
    </source>
</evidence>
<proteinExistence type="predicted"/>
<keyword evidence="5" id="KW-1185">Reference proteome</keyword>
<dbReference type="InterPro" id="IPR016986">
    <property type="entry name" value="UCP031982_abhydr"/>
</dbReference>
<dbReference type="SUPFAM" id="SSF53474">
    <property type="entry name" value="alpha/beta-Hydrolases"/>
    <property type="match status" value="1"/>
</dbReference>
<evidence type="ECO:0008006" key="6">
    <source>
        <dbReference type="Google" id="ProtNLM"/>
    </source>
</evidence>
<name>A0ABT8L1M9_9BACT</name>
<dbReference type="Gene3D" id="3.40.50.1820">
    <property type="entry name" value="alpha/beta hydrolase"/>
    <property type="match status" value="1"/>
</dbReference>
<dbReference type="EMBL" id="JAUJEB010000001">
    <property type="protein sequence ID" value="MDN5211598.1"/>
    <property type="molecule type" value="Genomic_DNA"/>
</dbReference>
<evidence type="ECO:0000256" key="3">
    <source>
        <dbReference type="ARBA" id="ARBA00023098"/>
    </source>
</evidence>
<dbReference type="Proteomes" id="UP001172083">
    <property type="component" value="Unassembled WGS sequence"/>
</dbReference>
<dbReference type="PIRSF" id="PIRSF031982">
    <property type="entry name" value="UCP031982_abhydr"/>
    <property type="match status" value="1"/>
</dbReference>